<dbReference type="InterPro" id="IPR036188">
    <property type="entry name" value="FAD/NAD-bd_sf"/>
</dbReference>
<dbReference type="EMBL" id="MFGJ01000001">
    <property type="protein sequence ID" value="OGF33533.1"/>
    <property type="molecule type" value="Genomic_DNA"/>
</dbReference>
<dbReference type="InterPro" id="IPR050097">
    <property type="entry name" value="Ferredoxin-NADP_redctase_2"/>
</dbReference>
<name>A0A1F5T487_9BACT</name>
<gene>
    <name evidence="7" type="ORF">A2478_01365</name>
</gene>
<keyword evidence="2" id="KW-0274">FAD</keyword>
<evidence type="ECO:0000256" key="4">
    <source>
        <dbReference type="ARBA" id="ARBA00023157"/>
    </source>
</evidence>
<organism evidence="7 8">
    <name type="scientific">Candidatus Falkowbacteria bacterium RIFOXYC2_FULL_36_12</name>
    <dbReference type="NCBI Taxonomy" id="1798002"/>
    <lineage>
        <taxon>Bacteria</taxon>
        <taxon>Candidatus Falkowiibacteriota</taxon>
    </lineage>
</organism>
<keyword evidence="1" id="KW-0285">Flavoprotein</keyword>
<accession>A0A1F5T487</accession>
<evidence type="ECO:0000256" key="2">
    <source>
        <dbReference type="ARBA" id="ARBA00022827"/>
    </source>
</evidence>
<keyword evidence="3" id="KW-0560">Oxidoreductase</keyword>
<dbReference type="InterPro" id="IPR023753">
    <property type="entry name" value="FAD/NAD-binding_dom"/>
</dbReference>
<dbReference type="Proteomes" id="UP000179001">
    <property type="component" value="Unassembled WGS sequence"/>
</dbReference>
<dbReference type="PROSITE" id="PS00573">
    <property type="entry name" value="PYRIDINE_REDOX_2"/>
    <property type="match status" value="1"/>
</dbReference>
<evidence type="ECO:0000313" key="8">
    <source>
        <dbReference type="Proteomes" id="UP000179001"/>
    </source>
</evidence>
<evidence type="ECO:0000313" key="7">
    <source>
        <dbReference type="EMBL" id="OGF33533.1"/>
    </source>
</evidence>
<comment type="caution">
    <text evidence="7">The sequence shown here is derived from an EMBL/GenBank/DDBJ whole genome shotgun (WGS) entry which is preliminary data.</text>
</comment>
<dbReference type="Gene3D" id="3.50.50.60">
    <property type="entry name" value="FAD/NAD(P)-binding domain"/>
    <property type="match status" value="2"/>
</dbReference>
<dbReference type="Pfam" id="PF07992">
    <property type="entry name" value="Pyr_redox_2"/>
    <property type="match status" value="1"/>
</dbReference>
<dbReference type="PANTHER" id="PTHR48105">
    <property type="entry name" value="THIOREDOXIN REDUCTASE 1-RELATED-RELATED"/>
    <property type="match status" value="1"/>
</dbReference>
<feature type="domain" description="FAD/NAD(P)-binding" evidence="6">
    <location>
        <begin position="4"/>
        <end position="286"/>
    </location>
</feature>
<reference evidence="7 8" key="1">
    <citation type="journal article" date="2016" name="Nat. Commun.">
        <title>Thousands of microbial genomes shed light on interconnected biogeochemical processes in an aquifer system.</title>
        <authorList>
            <person name="Anantharaman K."/>
            <person name="Brown C.T."/>
            <person name="Hug L.A."/>
            <person name="Sharon I."/>
            <person name="Castelle C.J."/>
            <person name="Probst A.J."/>
            <person name="Thomas B.C."/>
            <person name="Singh A."/>
            <person name="Wilkins M.J."/>
            <person name="Karaoz U."/>
            <person name="Brodie E.L."/>
            <person name="Williams K.H."/>
            <person name="Hubbard S.S."/>
            <person name="Banfield J.F."/>
        </authorList>
    </citation>
    <scope>NUCLEOTIDE SEQUENCE [LARGE SCALE GENOMIC DNA]</scope>
</reference>
<keyword evidence="5" id="KW-0676">Redox-active center</keyword>
<dbReference type="AlphaFoldDB" id="A0A1F5T487"/>
<proteinExistence type="predicted"/>
<dbReference type="GO" id="GO:0016668">
    <property type="term" value="F:oxidoreductase activity, acting on a sulfur group of donors, NAD(P) as acceptor"/>
    <property type="evidence" value="ECO:0007669"/>
    <property type="project" value="UniProtKB-ARBA"/>
</dbReference>
<evidence type="ECO:0000259" key="6">
    <source>
        <dbReference type="Pfam" id="PF07992"/>
    </source>
</evidence>
<evidence type="ECO:0000256" key="3">
    <source>
        <dbReference type="ARBA" id="ARBA00023002"/>
    </source>
</evidence>
<sequence>MEQYDVVIIGGACAGLTAALYTARRELKTLVITKTYGGQAAITTEIENYPGTGTILGPELMNKFKQQAETAGAQIKLGEVNQVTKIEEGKFEIKSTIGAFESKAVILAYGLEQRTLGVPGEKKLTGRGVAYCATCDAPFFKSKIVGVVGGGNSSFDAAEYLSNIAKKVYLFNRSDKFRAEQVLIDQVNAAGNVESMNFTEIKEFIGEQKLEKVILLNNQTQQETELNLDGVFIEIGWITKTDMIKDLVNLDERGYVIVDNENKTSAPGIFAAGDITNTPFKQAVISAGDGAKAAMSTAKYIQMLRGKNGSIGLAPDLTR</sequence>
<evidence type="ECO:0000256" key="1">
    <source>
        <dbReference type="ARBA" id="ARBA00022630"/>
    </source>
</evidence>
<protein>
    <recommendedName>
        <fullName evidence="6">FAD/NAD(P)-binding domain-containing protein</fullName>
    </recommendedName>
</protein>
<dbReference type="PRINTS" id="PR00469">
    <property type="entry name" value="PNDRDTASEII"/>
</dbReference>
<dbReference type="PRINTS" id="PR00368">
    <property type="entry name" value="FADPNR"/>
</dbReference>
<evidence type="ECO:0000256" key="5">
    <source>
        <dbReference type="ARBA" id="ARBA00023284"/>
    </source>
</evidence>
<keyword evidence="4" id="KW-1015">Disulfide bond</keyword>
<dbReference type="STRING" id="1798002.A2478_01365"/>
<dbReference type="InterPro" id="IPR008255">
    <property type="entry name" value="Pyr_nucl-diS_OxRdtase_2_AS"/>
</dbReference>
<dbReference type="SUPFAM" id="SSF51905">
    <property type="entry name" value="FAD/NAD(P)-binding domain"/>
    <property type="match status" value="1"/>
</dbReference>